<feature type="chain" id="PRO_5042260292" evidence="1">
    <location>
        <begin position="18"/>
        <end position="216"/>
    </location>
</feature>
<dbReference type="Pfam" id="PF06226">
    <property type="entry name" value="DUF1007"/>
    <property type="match status" value="1"/>
</dbReference>
<organism evidence="2 3">
    <name type="scientific">Stagnihabitans tardus</name>
    <dbReference type="NCBI Taxonomy" id="2699202"/>
    <lineage>
        <taxon>Bacteria</taxon>
        <taxon>Pseudomonadati</taxon>
        <taxon>Pseudomonadota</taxon>
        <taxon>Alphaproteobacteria</taxon>
        <taxon>Rhodobacterales</taxon>
        <taxon>Paracoccaceae</taxon>
        <taxon>Stagnihabitans</taxon>
    </lineage>
</organism>
<proteinExistence type="predicted"/>
<feature type="signal peptide" evidence="1">
    <location>
        <begin position="1"/>
        <end position="17"/>
    </location>
</feature>
<evidence type="ECO:0000256" key="1">
    <source>
        <dbReference type="SAM" id="SignalP"/>
    </source>
</evidence>
<accession>A0AAE4YD00</accession>
<dbReference type="EMBL" id="JAABNR010000018">
    <property type="protein sequence ID" value="NBZ89171.1"/>
    <property type="molecule type" value="Genomic_DNA"/>
</dbReference>
<sequence>MRWLLALIGLMPGAAVAHPHMFIQTAVAVIFDEAGLATGIRVTWTYDDYTSLQVMADVGITEDASGQLSAEQLAALNGFDMDWDPDWDGDSHARLDDRALSLSGPQDWTASYADGALSSTHRRDFSQPLDLRDHVLGVASYDPWYYVFYELSPAIELVNPPPEAGCRAIYRPADTAKAKLDLEAQLRTMQDKAEVEFPAVGKNFAAEAWIICASGT</sequence>
<evidence type="ECO:0000313" key="3">
    <source>
        <dbReference type="Proteomes" id="UP001193501"/>
    </source>
</evidence>
<name>A0AAE4YD00_9RHOB</name>
<gene>
    <name evidence="2" type="ORF">GV832_16400</name>
</gene>
<comment type="caution">
    <text evidence="2">The sequence shown here is derived from an EMBL/GenBank/DDBJ whole genome shotgun (WGS) entry which is preliminary data.</text>
</comment>
<reference evidence="2" key="1">
    <citation type="submission" date="2020-01" db="EMBL/GenBank/DDBJ databases">
        <authorList>
            <person name="Chen W.-M."/>
        </authorList>
    </citation>
    <scope>NUCLEOTIDE SEQUENCE</scope>
    <source>
        <strain evidence="2">CYK-10</strain>
    </source>
</reference>
<evidence type="ECO:0000313" key="2">
    <source>
        <dbReference type="EMBL" id="NBZ89171.1"/>
    </source>
</evidence>
<dbReference type="Proteomes" id="UP001193501">
    <property type="component" value="Unassembled WGS sequence"/>
</dbReference>
<keyword evidence="3" id="KW-1185">Reference proteome</keyword>
<dbReference type="InterPro" id="IPR010412">
    <property type="entry name" value="DUF1007"/>
</dbReference>
<keyword evidence="1" id="KW-0732">Signal</keyword>
<dbReference type="RefSeq" id="WP_168775973.1">
    <property type="nucleotide sequence ID" value="NZ_JAABNR010000018.1"/>
</dbReference>
<protein>
    <submittedName>
        <fullName evidence="2">DUF1007 family protein</fullName>
    </submittedName>
</protein>
<dbReference type="AlphaFoldDB" id="A0AAE4YD00"/>